<keyword evidence="1" id="KW-0732">Signal</keyword>
<proteinExistence type="predicted"/>
<feature type="chain" id="PRO_5004191624" evidence="1">
    <location>
        <begin position="21"/>
        <end position="289"/>
    </location>
</feature>
<dbReference type="EnsemblBacteria" id="ABF40762">
    <property type="protein sequence ID" value="ABF40762"/>
    <property type="gene ID" value="Acid345_1761"/>
</dbReference>
<evidence type="ECO:0000313" key="3">
    <source>
        <dbReference type="Proteomes" id="UP000002432"/>
    </source>
</evidence>
<reference evidence="2 3" key="1">
    <citation type="journal article" date="2009" name="Appl. Environ. Microbiol.">
        <title>Three genomes from the phylum Acidobacteria provide insight into the lifestyles of these microorganisms in soils.</title>
        <authorList>
            <person name="Ward N.L."/>
            <person name="Challacombe J.F."/>
            <person name="Janssen P.H."/>
            <person name="Henrissat B."/>
            <person name="Coutinho P.M."/>
            <person name="Wu M."/>
            <person name="Xie G."/>
            <person name="Haft D.H."/>
            <person name="Sait M."/>
            <person name="Badger J."/>
            <person name="Barabote R.D."/>
            <person name="Bradley B."/>
            <person name="Brettin T.S."/>
            <person name="Brinkac L.M."/>
            <person name="Bruce D."/>
            <person name="Creasy T."/>
            <person name="Daugherty S.C."/>
            <person name="Davidsen T.M."/>
            <person name="DeBoy R.T."/>
            <person name="Detter J.C."/>
            <person name="Dodson R.J."/>
            <person name="Durkin A.S."/>
            <person name="Ganapathy A."/>
            <person name="Gwinn-Giglio M."/>
            <person name="Han C.S."/>
            <person name="Khouri H."/>
            <person name="Kiss H."/>
            <person name="Kothari S.P."/>
            <person name="Madupu R."/>
            <person name="Nelson K.E."/>
            <person name="Nelson W.C."/>
            <person name="Paulsen I."/>
            <person name="Penn K."/>
            <person name="Ren Q."/>
            <person name="Rosovitz M.J."/>
            <person name="Selengut J.D."/>
            <person name="Shrivastava S."/>
            <person name="Sullivan S.A."/>
            <person name="Tapia R."/>
            <person name="Thompson L.S."/>
            <person name="Watkins K.L."/>
            <person name="Yang Q."/>
            <person name="Yu C."/>
            <person name="Zafar N."/>
            <person name="Zhou L."/>
            <person name="Kuske C.R."/>
        </authorList>
    </citation>
    <scope>NUCLEOTIDE SEQUENCE [LARGE SCALE GENOMIC DNA]</scope>
    <source>
        <strain evidence="2 3">Ellin345</strain>
    </source>
</reference>
<protein>
    <submittedName>
        <fullName evidence="2">Uncharacterized protein</fullName>
    </submittedName>
</protein>
<evidence type="ECO:0000256" key="1">
    <source>
        <dbReference type="SAM" id="SignalP"/>
    </source>
</evidence>
<dbReference type="HOGENOM" id="CLU_939366_0_0_0"/>
<gene>
    <name evidence="2" type="ordered locus">Acid345_1761</name>
</gene>
<dbReference type="KEGG" id="aba:Acid345_1761"/>
<sequence>MNLLIRTLAIFLCCASLGIAQEPQSATDVTNQKYCAGISDGLGHEEAFRHFCEWVVSFDAKLPNIIGDQDTRRYHTDNGKERKLIDTTSARIAYIDDQPHFSEIAINHVKLAEQSDATSMMKLYGAWSYDDFGGALRLLFGSHTKTHFMFDGESSWEGMPVLVFNYEVMRDDNLRWALKTNDKRKEIVSDFPGYRGRILLASKSFDLVRFERATRDIEKSFPLRFGSNQVNYRREPLGDGTSFVLPVEATVTFCHDDKRKKCEINQTTFQHWQKFGAKSRIVTGETPEQ</sequence>
<accession>Q1IQT8</accession>
<keyword evidence="3" id="KW-1185">Reference proteome</keyword>
<feature type="signal peptide" evidence="1">
    <location>
        <begin position="1"/>
        <end position="20"/>
    </location>
</feature>
<dbReference type="EMBL" id="CP000360">
    <property type="protein sequence ID" value="ABF40762.1"/>
    <property type="molecule type" value="Genomic_DNA"/>
</dbReference>
<evidence type="ECO:0000313" key="2">
    <source>
        <dbReference type="EMBL" id="ABF40762.1"/>
    </source>
</evidence>
<dbReference type="AlphaFoldDB" id="Q1IQT8"/>
<dbReference type="OrthoDB" id="101814at2"/>
<dbReference type="Proteomes" id="UP000002432">
    <property type="component" value="Chromosome"/>
</dbReference>
<organism evidence="2 3">
    <name type="scientific">Koribacter versatilis (strain Ellin345)</name>
    <dbReference type="NCBI Taxonomy" id="204669"/>
    <lineage>
        <taxon>Bacteria</taxon>
        <taxon>Pseudomonadati</taxon>
        <taxon>Acidobacteriota</taxon>
        <taxon>Terriglobia</taxon>
        <taxon>Terriglobales</taxon>
        <taxon>Candidatus Korobacteraceae</taxon>
        <taxon>Candidatus Korobacter</taxon>
    </lineage>
</organism>
<name>Q1IQT8_KORVE</name>
<dbReference type="STRING" id="204669.Acid345_1761"/>